<feature type="region of interest" description="Disordered" evidence="7">
    <location>
        <begin position="252"/>
        <end position="271"/>
    </location>
</feature>
<dbReference type="Gene3D" id="2.60.40.10">
    <property type="entry name" value="Immunoglobulins"/>
    <property type="match status" value="1"/>
</dbReference>
<dbReference type="RefSeq" id="WP_076422425.1">
    <property type="nucleotide sequence ID" value="NZ_FTNM01000003.1"/>
</dbReference>
<feature type="active site" description="Proton donor" evidence="6">
    <location>
        <position position="410"/>
    </location>
</feature>
<dbReference type="InterPro" id="IPR013780">
    <property type="entry name" value="Glyco_hydro_b"/>
</dbReference>
<dbReference type="SMART" id="SM00642">
    <property type="entry name" value="Aamy"/>
    <property type="match status" value="1"/>
</dbReference>
<evidence type="ECO:0000256" key="6">
    <source>
        <dbReference type="HAMAP-Rule" id="MF_02124"/>
    </source>
</evidence>
<dbReference type="SUPFAM" id="SSF51445">
    <property type="entry name" value="(Trans)glycosidases"/>
    <property type="match status" value="1"/>
</dbReference>
<evidence type="ECO:0000256" key="4">
    <source>
        <dbReference type="ARBA" id="ARBA00023277"/>
    </source>
</evidence>
<feature type="binding site" evidence="6">
    <location>
        <position position="310"/>
    </location>
    <ligand>
        <name>alpha-maltose 1-phosphate</name>
        <dbReference type="ChEBI" id="CHEBI:63576"/>
    </ligand>
</feature>
<dbReference type="CDD" id="cd11344">
    <property type="entry name" value="AmyAc_GlgE_like"/>
    <property type="match status" value="1"/>
</dbReference>
<protein>
    <recommendedName>
        <fullName evidence="6">Alpha-1,4-glucan:maltose-1-phosphate maltosyltransferase</fullName>
        <shortName evidence="6">GMPMT</shortName>
        <ecNumber evidence="6">2.4.99.16</ecNumber>
    </recommendedName>
    <alternativeName>
        <fullName evidence="6">(1-&gt;4)-alpha-D-glucan:maltose-1-phosphate alpha-D-maltosyltransferase</fullName>
    </alternativeName>
</protein>
<dbReference type="Pfam" id="PF21702">
    <property type="entry name" value="GLGE_C"/>
    <property type="match status" value="1"/>
</dbReference>
<evidence type="ECO:0000256" key="3">
    <source>
        <dbReference type="ARBA" id="ARBA00022679"/>
    </source>
</evidence>
<dbReference type="EMBL" id="FTNM01000003">
    <property type="protein sequence ID" value="SIR16474.1"/>
    <property type="molecule type" value="Genomic_DNA"/>
</dbReference>
<evidence type="ECO:0000256" key="1">
    <source>
        <dbReference type="ARBA" id="ARBA00011738"/>
    </source>
</evidence>
<dbReference type="AlphaFoldDB" id="A0A1N6YPE2"/>
<keyword evidence="3 6" id="KW-0808">Transferase</keyword>
<dbReference type="Pfam" id="PF11896">
    <property type="entry name" value="GlgE_dom_N_S"/>
    <property type="match status" value="1"/>
</dbReference>
<dbReference type="PANTHER" id="PTHR47786:SF2">
    <property type="entry name" value="GLYCOSYL HYDROLASE FAMILY 13 CATALYTIC DOMAIN-CONTAINING PROTEIN"/>
    <property type="match status" value="1"/>
</dbReference>
<dbReference type="GO" id="GO:0016758">
    <property type="term" value="F:hexosyltransferase activity"/>
    <property type="evidence" value="ECO:0007669"/>
    <property type="project" value="UniProtKB-UniRule"/>
</dbReference>
<sequence length="673" mass="78306">MEALEGTKRVVIENVKPQVNCGQYPIKRTVGEEVEVTADVFGDGHDEVKAVLLYRHSKKKKWNEVPMQFLGNDRWQVTFTPDSMGTFEYTLQGWVDHFYTWQKGLKKKFEANQDITVELQIGAQLLQESAATAKPGQQKRLYKWAEQLNKPGSIADAVTLATGEDVSDLMHACCDRQNVTTYHKILTVEVERQKALFSTWYEFFPRSAAQEAGRHGTFQDCERLLPRIAEMGFDTIYLPPIHPIGNAFRKGKNNSVTSEPGEPGSPWAIGAESGGHKSILPELGSLDEFRSFVQAAREHGIEVALDFAIQCSPDHPYVKEHPQWFKWRPDGTVQYAENPPKKYQDVLPVNFETEDWQNLWRELKSIVIHWIEQGVYVFRVDNPHTKPFAFWEWMIREVRQQYPQVIFLAEAFTRPRVMERLGKIGFTQSYTYFTWRNTAAEIKEYMRELTQTEMRDFYRPNFWPNTPDILPHELQSGGEPAHITRVVLAATLSSNYGMYGPVYEFGINTPVQGKEEYWDSEKYEIMHWDWGRLTKIREVITKINKIRQVNPALQTTWNIAFGDTDNPQILCYAKWDSSYRNKMLMVVNLDPHHTQAGWVQVPLHVLKMDSNQQYMVHDLMTEHKYTWNSEWNYVELRPHEMPVHVFRIESATPGMGHDSLDDTWLPDDHSKHE</sequence>
<dbReference type="EC" id="2.4.99.16" evidence="6"/>
<dbReference type="Gene3D" id="3.20.20.80">
    <property type="entry name" value="Glycosidases"/>
    <property type="match status" value="1"/>
</dbReference>
<dbReference type="InterPro" id="IPR013783">
    <property type="entry name" value="Ig-like_fold"/>
</dbReference>
<feature type="binding site" evidence="6">
    <location>
        <position position="250"/>
    </location>
    <ligand>
        <name>alpha-maltose 1-phosphate</name>
        <dbReference type="ChEBI" id="CHEBI:63576"/>
    </ligand>
</feature>
<keyword evidence="10" id="KW-1185">Reference proteome</keyword>
<dbReference type="HAMAP" id="MF_02124">
    <property type="entry name" value="GlgE"/>
    <property type="match status" value="1"/>
</dbReference>
<dbReference type="PANTHER" id="PTHR47786">
    <property type="entry name" value="ALPHA-1,4-GLUCAN:MALTOSE-1-PHOSPHATE MALTOSYLTRANSFERASE"/>
    <property type="match status" value="1"/>
</dbReference>
<feature type="active site" description="Nucleophile" evidence="6">
    <location>
        <position position="381"/>
    </location>
</feature>
<accession>A0A1N6YPE2</accession>
<keyword evidence="4 6" id="KW-0119">Carbohydrate metabolism</keyword>
<keyword evidence="2 6" id="KW-0328">Glycosyltransferase</keyword>
<feature type="domain" description="Glycosyl hydrolase family 13 catalytic" evidence="8">
    <location>
        <begin position="198"/>
        <end position="547"/>
    </location>
</feature>
<feature type="binding site" evidence="6">
    <location>
        <position position="345"/>
    </location>
    <ligand>
        <name>alpha-maltose 1-phosphate</name>
        <dbReference type="ChEBI" id="CHEBI:63576"/>
    </ligand>
</feature>
<dbReference type="InterPro" id="IPR017853">
    <property type="entry name" value="GH"/>
</dbReference>
<dbReference type="GO" id="GO:0030979">
    <property type="term" value="P:alpha-glucan biosynthetic process"/>
    <property type="evidence" value="ECO:0007669"/>
    <property type="project" value="UniProtKB-UniRule"/>
</dbReference>
<evidence type="ECO:0000256" key="7">
    <source>
        <dbReference type="SAM" id="MobiDB-lite"/>
    </source>
</evidence>
<dbReference type="Gene3D" id="2.60.40.1180">
    <property type="entry name" value="Golgi alpha-mannosidase II"/>
    <property type="match status" value="1"/>
</dbReference>
<dbReference type="InterPro" id="IPR026585">
    <property type="entry name" value="GlgE"/>
</dbReference>
<evidence type="ECO:0000256" key="2">
    <source>
        <dbReference type="ARBA" id="ARBA00022676"/>
    </source>
</evidence>
<comment type="function">
    <text evidence="6">Maltosyltransferase that uses maltose 1-phosphate (M1P) as the sugar donor to elongate linear or branched alpha-(1-&gt;4)-glucans. Is involved in a branched alpha-glucan biosynthetic pathway from trehalose, together with TreS, Mak and GlgB.</text>
</comment>
<dbReference type="InterPro" id="IPR006047">
    <property type="entry name" value="GH13_cat_dom"/>
</dbReference>
<evidence type="ECO:0000313" key="9">
    <source>
        <dbReference type="EMBL" id="SIR16474.1"/>
    </source>
</evidence>
<evidence type="ECO:0000256" key="5">
    <source>
        <dbReference type="ARBA" id="ARBA00048735"/>
    </source>
</evidence>
<comment type="subunit">
    <text evidence="1 6">Homodimer.</text>
</comment>
<dbReference type="Proteomes" id="UP000185924">
    <property type="component" value="Unassembled WGS sequence"/>
</dbReference>
<name>A0A1N6YPE2_9BACT</name>
<comment type="similarity">
    <text evidence="6">Belongs to the glycosyl hydrolase 13 family. GlgE subfamily.</text>
</comment>
<proteinExistence type="inferred from homology"/>
<dbReference type="GO" id="GO:0004553">
    <property type="term" value="F:hydrolase activity, hydrolyzing O-glycosyl compounds"/>
    <property type="evidence" value="ECO:0007669"/>
    <property type="project" value="InterPro"/>
</dbReference>
<dbReference type="InterPro" id="IPR049171">
    <property type="entry name" value="GLGE_C"/>
</dbReference>
<feature type="binding site" evidence="6">
    <location>
        <position position="382"/>
    </location>
    <ligand>
        <name>alpha-maltose 1-phosphate</name>
        <dbReference type="ChEBI" id="CHEBI:63576"/>
    </ligand>
</feature>
<feature type="site" description="Transition state stabilizer" evidence="6">
    <location>
        <position position="468"/>
    </location>
</feature>
<dbReference type="OrthoDB" id="9805159at2"/>
<evidence type="ECO:0000313" key="10">
    <source>
        <dbReference type="Proteomes" id="UP000185924"/>
    </source>
</evidence>
<dbReference type="STRING" id="1077936.SAMN05421545_2632"/>
<feature type="binding site" evidence="6">
    <location>
        <begin position="522"/>
        <end position="523"/>
    </location>
    <ligand>
        <name>alpha-maltose 1-phosphate</name>
        <dbReference type="ChEBI" id="CHEBI:63576"/>
    </ligand>
</feature>
<comment type="catalytic activity">
    <reaction evidence="5 6">
        <text>alpha-maltose 1-phosphate + [(1-&gt;4)-alpha-D-glucosyl](n) = [(1-&gt;4)-alpha-D-glucosyl](n+2) + phosphate</text>
        <dbReference type="Rhea" id="RHEA:42692"/>
        <dbReference type="Rhea" id="RHEA-COMP:9584"/>
        <dbReference type="Rhea" id="RHEA-COMP:10183"/>
        <dbReference type="ChEBI" id="CHEBI:15444"/>
        <dbReference type="ChEBI" id="CHEBI:43474"/>
        <dbReference type="ChEBI" id="CHEBI:63576"/>
        <dbReference type="EC" id="2.4.99.16"/>
    </reaction>
</comment>
<gene>
    <name evidence="6" type="primary">glgE</name>
    <name evidence="9" type="ORF">SAMN05421545_2632</name>
</gene>
<dbReference type="InterPro" id="IPR021828">
    <property type="entry name" value="GlgE_dom_N/S"/>
</dbReference>
<evidence type="ECO:0000259" key="8">
    <source>
        <dbReference type="SMART" id="SM00642"/>
    </source>
</evidence>
<dbReference type="Gene3D" id="1.20.58.80">
    <property type="entry name" value="Phosphotransferase system, lactose/cellobiose-type IIA subunit"/>
    <property type="match status" value="1"/>
</dbReference>
<organism evidence="9 10">
    <name type="scientific">Pontibacter lucknowensis</name>
    <dbReference type="NCBI Taxonomy" id="1077936"/>
    <lineage>
        <taxon>Bacteria</taxon>
        <taxon>Pseudomonadati</taxon>
        <taxon>Bacteroidota</taxon>
        <taxon>Cytophagia</taxon>
        <taxon>Cytophagales</taxon>
        <taxon>Hymenobacteraceae</taxon>
        <taxon>Pontibacter</taxon>
    </lineage>
</organism>
<reference evidence="10" key="1">
    <citation type="submission" date="2017-01" db="EMBL/GenBank/DDBJ databases">
        <authorList>
            <person name="Varghese N."/>
            <person name="Submissions S."/>
        </authorList>
    </citation>
    <scope>NUCLEOTIDE SEQUENCE [LARGE SCALE GENOMIC DNA]</scope>
    <source>
        <strain evidence="10">DM9</strain>
    </source>
</reference>